<dbReference type="Proteomes" id="UP000254467">
    <property type="component" value="Unassembled WGS sequence"/>
</dbReference>
<dbReference type="OrthoDB" id="4350157at2"/>
<dbReference type="STRING" id="35756.GCA_001044155_00063"/>
<evidence type="ECO:0000313" key="2">
    <source>
        <dbReference type="EMBL" id="STC70382.1"/>
    </source>
</evidence>
<reference evidence="2 3" key="1">
    <citation type="submission" date="2018-06" db="EMBL/GenBank/DDBJ databases">
        <authorList>
            <consortium name="Pathogen Informatics"/>
            <person name="Doyle S."/>
        </authorList>
    </citation>
    <scope>NUCLEOTIDE SEQUENCE [LARGE SCALE GENOMIC DNA]</scope>
    <source>
        <strain evidence="2 3">NCTC11862</strain>
    </source>
</reference>
<dbReference type="GO" id="GO:0055070">
    <property type="term" value="P:copper ion homeostasis"/>
    <property type="evidence" value="ECO:0007669"/>
    <property type="project" value="InterPro"/>
</dbReference>
<keyword evidence="3" id="KW-1185">Reference proteome</keyword>
<feature type="region of interest" description="Disordered" evidence="1">
    <location>
        <begin position="43"/>
        <end position="64"/>
    </location>
</feature>
<protein>
    <submittedName>
        <fullName evidence="2">Secreted protein, putative channel protein</fullName>
    </submittedName>
</protein>
<gene>
    <name evidence="2" type="ORF">NCTC11862_02199</name>
</gene>
<dbReference type="EMBL" id="UFXQ01000001">
    <property type="protein sequence ID" value="STC70382.1"/>
    <property type="molecule type" value="Genomic_DNA"/>
</dbReference>
<dbReference type="AlphaFoldDB" id="A0A376CQ33"/>
<proteinExistence type="predicted"/>
<feature type="compositionally biased region" description="Polar residues" evidence="1">
    <location>
        <begin position="43"/>
        <end position="62"/>
    </location>
</feature>
<dbReference type="InterPro" id="IPR021522">
    <property type="entry name" value="MctB"/>
</dbReference>
<dbReference type="GO" id="GO:0016020">
    <property type="term" value="C:membrane"/>
    <property type="evidence" value="ECO:0007669"/>
    <property type="project" value="InterPro"/>
</dbReference>
<name>A0A376CQ33_9CORY</name>
<evidence type="ECO:0000313" key="3">
    <source>
        <dbReference type="Proteomes" id="UP000254467"/>
    </source>
</evidence>
<dbReference type="RefSeq" id="WP_018581850.1">
    <property type="nucleotide sequence ID" value="NZ_LDYD01000010.1"/>
</dbReference>
<organism evidence="2 3">
    <name type="scientific">Corynebacterium pilosum</name>
    <dbReference type="NCBI Taxonomy" id="35756"/>
    <lineage>
        <taxon>Bacteria</taxon>
        <taxon>Bacillati</taxon>
        <taxon>Actinomycetota</taxon>
        <taxon>Actinomycetes</taxon>
        <taxon>Mycobacteriales</taxon>
        <taxon>Corynebacteriaceae</taxon>
        <taxon>Corynebacterium</taxon>
    </lineage>
</organism>
<evidence type="ECO:0000256" key="1">
    <source>
        <dbReference type="SAM" id="MobiDB-lite"/>
    </source>
</evidence>
<accession>A0A376CQ33</accession>
<sequence length="323" mass="32222">MAGKKTSRSGWLVTGLGFGVAAGVALGTLVLAPAMGDGASGVSTNTSAGAGSQDTTTTEGESQQAEIAAAQADAADGLINGIGDDAVAGTLEQRPVLMLLTADADQADVDALSSLLEAAGAENSGQITLTEQFGDQRSADELKSIIANTLPTGAQLSEDNLAPGLHAGESMGTALLYDEEGAEPLASVEDRALVLQTLREAGFIDYEDGTILPAHAIVIVTGDADGAGDSSFSTGVLVDLVQGMESRGGNLVVAGRIHTAADQGVIGRIRSTPELAEAVSTVDSVDRSFGRVATVLATSELLDGESGAYGAAASAEAPSPALP</sequence>
<dbReference type="Pfam" id="PF11382">
    <property type="entry name" value="MctB"/>
    <property type="match status" value="1"/>
</dbReference>